<comment type="pathway">
    <text evidence="1">Mycotoxin biosynthesis.</text>
</comment>
<proteinExistence type="inferred from homology"/>
<dbReference type="Pfam" id="PF11807">
    <property type="entry name" value="UstYa"/>
    <property type="match status" value="1"/>
</dbReference>
<evidence type="ECO:0000313" key="5">
    <source>
        <dbReference type="Proteomes" id="UP000027002"/>
    </source>
</evidence>
<evidence type="ECO:0000256" key="1">
    <source>
        <dbReference type="ARBA" id="ARBA00004685"/>
    </source>
</evidence>
<reference evidence="4" key="1">
    <citation type="submission" date="2020-03" db="EMBL/GenBank/DDBJ databases">
        <title>A mixture of massive structural variations and highly conserved coding sequences in Ustilaginoidea virens genome.</title>
        <authorList>
            <person name="Zhang K."/>
            <person name="Zhao Z."/>
            <person name="Zhang Z."/>
            <person name="Li Y."/>
            <person name="Hsiang T."/>
            <person name="Sun W."/>
        </authorList>
    </citation>
    <scope>NUCLEOTIDE SEQUENCE</scope>
    <source>
        <strain evidence="4">UV-8b</strain>
    </source>
</reference>
<feature type="transmembrane region" description="Helical" evidence="3">
    <location>
        <begin position="39"/>
        <end position="61"/>
    </location>
</feature>
<evidence type="ECO:0000256" key="2">
    <source>
        <dbReference type="ARBA" id="ARBA00035112"/>
    </source>
</evidence>
<evidence type="ECO:0000313" key="4">
    <source>
        <dbReference type="EMBL" id="QUC23351.1"/>
    </source>
</evidence>
<dbReference type="Proteomes" id="UP000027002">
    <property type="component" value="Chromosome 6"/>
</dbReference>
<dbReference type="AlphaFoldDB" id="A0A8E5HXH6"/>
<keyword evidence="3" id="KW-1133">Transmembrane helix</keyword>
<dbReference type="PANTHER" id="PTHR33365:SF4">
    <property type="entry name" value="CYCLOCHLOROTINE BIOSYNTHESIS PROTEIN O"/>
    <property type="match status" value="1"/>
</dbReference>
<dbReference type="EMBL" id="CP072758">
    <property type="protein sequence ID" value="QUC23351.1"/>
    <property type="molecule type" value="Genomic_DNA"/>
</dbReference>
<keyword evidence="3" id="KW-0472">Membrane</keyword>
<gene>
    <name evidence="4" type="ORF">UV8b_07592</name>
</gene>
<dbReference type="OrthoDB" id="3687641at2759"/>
<dbReference type="InterPro" id="IPR021765">
    <property type="entry name" value="UstYa-like"/>
</dbReference>
<dbReference type="RefSeq" id="XP_043001024.1">
    <property type="nucleotide sequence ID" value="XM_043145089.1"/>
</dbReference>
<dbReference type="PANTHER" id="PTHR33365">
    <property type="entry name" value="YALI0B05434P"/>
    <property type="match status" value="1"/>
</dbReference>
<comment type="similarity">
    <text evidence="2">Belongs to the ustYa family.</text>
</comment>
<dbReference type="GO" id="GO:0043386">
    <property type="term" value="P:mycotoxin biosynthetic process"/>
    <property type="evidence" value="ECO:0007669"/>
    <property type="project" value="InterPro"/>
</dbReference>
<keyword evidence="3" id="KW-0812">Transmembrane</keyword>
<evidence type="ECO:0000256" key="3">
    <source>
        <dbReference type="SAM" id="Phobius"/>
    </source>
</evidence>
<dbReference type="KEGG" id="uvi:66068369"/>
<dbReference type="GeneID" id="66068369"/>
<organism evidence="4 5">
    <name type="scientific">Ustilaginoidea virens</name>
    <name type="common">Rice false smut fungus</name>
    <name type="synonym">Villosiclava virens</name>
    <dbReference type="NCBI Taxonomy" id="1159556"/>
    <lineage>
        <taxon>Eukaryota</taxon>
        <taxon>Fungi</taxon>
        <taxon>Dikarya</taxon>
        <taxon>Ascomycota</taxon>
        <taxon>Pezizomycotina</taxon>
        <taxon>Sordariomycetes</taxon>
        <taxon>Hypocreomycetidae</taxon>
        <taxon>Hypocreales</taxon>
        <taxon>Clavicipitaceae</taxon>
        <taxon>Ustilaginoidea</taxon>
    </lineage>
</organism>
<protein>
    <recommendedName>
        <fullName evidence="6">Tat pathway signal sequence</fullName>
    </recommendedName>
</protein>
<sequence>METRHYKLLPRKSGDFPADDSSAICDATSRGRRQRAWRVVALSSILLNAVLGGLAIAHATVSPLAPSLRQQRLYSPAQHVLRRVDRVFTGGFGAGASPYQGAPNETNNRLWRNLYDSVGISRISAAEAAPMVNRTLPIPGDHGYYVTSLDVFHQLHCLNVVRQAVYGHVDWTNQDELFAIDHIDHCIDTIRQSLQCNADVTPVTFVWSRGRNRALEEARVIHTCVDFEAIRGWASKHTMRVPFNWTAQIDDDPLGWGAGVERHA</sequence>
<name>A0A8E5HXH6_USTVR</name>
<keyword evidence="5" id="KW-1185">Reference proteome</keyword>
<evidence type="ECO:0008006" key="6">
    <source>
        <dbReference type="Google" id="ProtNLM"/>
    </source>
</evidence>
<accession>A0A8E5HXH6</accession>